<dbReference type="KEGG" id="gtr:GLOTRDRAFT_134489"/>
<feature type="compositionally biased region" description="Low complexity" evidence="1">
    <location>
        <begin position="32"/>
        <end position="49"/>
    </location>
</feature>
<sequence length="148" mass="15467">MPEETPQLTELRTVPEALQCLEALVARALSADATPGATPGSGTPGMGAPQVPPVQAAGLHTPAIATFNPLVKQSVIDSIVDGKFEAENLVKLPSRPSHPGYKRGQPVLLDLSSGTLRTEHAQDVSLTESGLPKPFLKAFPNCLALLEA</sequence>
<evidence type="ECO:0000256" key="1">
    <source>
        <dbReference type="SAM" id="MobiDB-lite"/>
    </source>
</evidence>
<dbReference type="GeneID" id="19303058"/>
<evidence type="ECO:0000313" key="2">
    <source>
        <dbReference type="EMBL" id="EPQ49891.1"/>
    </source>
</evidence>
<protein>
    <submittedName>
        <fullName evidence="2">Uncharacterized protein</fullName>
    </submittedName>
</protein>
<evidence type="ECO:0000313" key="3">
    <source>
        <dbReference type="Proteomes" id="UP000030669"/>
    </source>
</evidence>
<feature type="region of interest" description="Disordered" evidence="1">
    <location>
        <begin position="32"/>
        <end position="54"/>
    </location>
</feature>
<dbReference type="RefSeq" id="XP_007871652.1">
    <property type="nucleotide sequence ID" value="XM_007873461.1"/>
</dbReference>
<dbReference type="AlphaFoldDB" id="S7PPS5"/>
<dbReference type="HOGENOM" id="CLU_1759002_0_0_1"/>
<reference evidence="2 3" key="1">
    <citation type="journal article" date="2012" name="Science">
        <title>The Paleozoic origin of enzymatic lignin decomposition reconstructed from 31 fungal genomes.</title>
        <authorList>
            <person name="Floudas D."/>
            <person name="Binder M."/>
            <person name="Riley R."/>
            <person name="Barry K."/>
            <person name="Blanchette R.A."/>
            <person name="Henrissat B."/>
            <person name="Martinez A.T."/>
            <person name="Otillar R."/>
            <person name="Spatafora J.W."/>
            <person name="Yadav J.S."/>
            <person name="Aerts A."/>
            <person name="Benoit I."/>
            <person name="Boyd A."/>
            <person name="Carlson A."/>
            <person name="Copeland A."/>
            <person name="Coutinho P.M."/>
            <person name="de Vries R.P."/>
            <person name="Ferreira P."/>
            <person name="Findley K."/>
            <person name="Foster B."/>
            <person name="Gaskell J."/>
            <person name="Glotzer D."/>
            <person name="Gorecki P."/>
            <person name="Heitman J."/>
            <person name="Hesse C."/>
            <person name="Hori C."/>
            <person name="Igarashi K."/>
            <person name="Jurgens J.A."/>
            <person name="Kallen N."/>
            <person name="Kersten P."/>
            <person name="Kohler A."/>
            <person name="Kuees U."/>
            <person name="Kumar T.K.A."/>
            <person name="Kuo A."/>
            <person name="LaButti K."/>
            <person name="Larrondo L.F."/>
            <person name="Lindquist E."/>
            <person name="Ling A."/>
            <person name="Lombard V."/>
            <person name="Lucas S."/>
            <person name="Lundell T."/>
            <person name="Martin R."/>
            <person name="McLaughlin D.J."/>
            <person name="Morgenstern I."/>
            <person name="Morin E."/>
            <person name="Murat C."/>
            <person name="Nagy L.G."/>
            <person name="Nolan M."/>
            <person name="Ohm R.A."/>
            <person name="Patyshakuliyeva A."/>
            <person name="Rokas A."/>
            <person name="Ruiz-Duenas F.J."/>
            <person name="Sabat G."/>
            <person name="Salamov A."/>
            <person name="Samejima M."/>
            <person name="Schmutz J."/>
            <person name="Slot J.C."/>
            <person name="St John F."/>
            <person name="Stenlid J."/>
            <person name="Sun H."/>
            <person name="Sun S."/>
            <person name="Syed K."/>
            <person name="Tsang A."/>
            <person name="Wiebenga A."/>
            <person name="Young D."/>
            <person name="Pisabarro A."/>
            <person name="Eastwood D.C."/>
            <person name="Martin F."/>
            <person name="Cullen D."/>
            <person name="Grigoriev I.V."/>
            <person name="Hibbett D.S."/>
        </authorList>
    </citation>
    <scope>NUCLEOTIDE SEQUENCE [LARGE SCALE GENOMIC DNA]</scope>
    <source>
        <strain evidence="2 3">ATCC 11539</strain>
    </source>
</reference>
<dbReference type="Proteomes" id="UP000030669">
    <property type="component" value="Unassembled WGS sequence"/>
</dbReference>
<keyword evidence="3" id="KW-1185">Reference proteome</keyword>
<accession>S7PPS5</accession>
<gene>
    <name evidence="2" type="ORF">GLOTRDRAFT_134489</name>
</gene>
<name>S7PPS5_GLOTA</name>
<dbReference type="OrthoDB" id="3004186at2759"/>
<dbReference type="EMBL" id="KB469518">
    <property type="protein sequence ID" value="EPQ49891.1"/>
    <property type="molecule type" value="Genomic_DNA"/>
</dbReference>
<proteinExistence type="predicted"/>
<organism evidence="2 3">
    <name type="scientific">Gloeophyllum trabeum (strain ATCC 11539 / FP-39264 / Madison 617)</name>
    <name type="common">Brown rot fungus</name>
    <dbReference type="NCBI Taxonomy" id="670483"/>
    <lineage>
        <taxon>Eukaryota</taxon>
        <taxon>Fungi</taxon>
        <taxon>Dikarya</taxon>
        <taxon>Basidiomycota</taxon>
        <taxon>Agaricomycotina</taxon>
        <taxon>Agaricomycetes</taxon>
        <taxon>Gloeophyllales</taxon>
        <taxon>Gloeophyllaceae</taxon>
        <taxon>Gloeophyllum</taxon>
    </lineage>
</organism>